<feature type="transmembrane region" description="Helical" evidence="2">
    <location>
        <begin position="48"/>
        <end position="71"/>
    </location>
</feature>
<evidence type="ECO:0000256" key="1">
    <source>
        <dbReference type="SAM" id="MobiDB-lite"/>
    </source>
</evidence>
<dbReference type="Proteomes" id="UP001321506">
    <property type="component" value="Unassembled WGS sequence"/>
</dbReference>
<evidence type="ECO:0000256" key="2">
    <source>
        <dbReference type="SAM" id="Phobius"/>
    </source>
</evidence>
<feature type="transmembrane region" description="Helical" evidence="2">
    <location>
        <begin position="239"/>
        <end position="264"/>
    </location>
</feature>
<sequence length="461" mass="46266">MTAPTESGEPEPVRGAAQQRDVSASPASALVPARAIERPTAGDHGHRAGFAALFAGMAIAVPGSAHLMLVWGTPAPLTGAALAASTLAGVAGAPLWGRMDDRAPGRGMRVAGFLAASACAALAVIATAPAATASSPAELVLPLLFASVLVVFGFSAGGVEPLLSARLQRARRLAGYSGIRVFGSIGWIAGLAMATTAFGIAAPAAAFAVAAACFAALALSRTAATTAARRTQVPPSGRIVLFVIIGLPVPVSAFVLTLFSSTAAAELGLVVPSLPFVTLMALAVFEVPAFLIVHALRRRLTPIAAYAASLTALVAAWMLIVVSSEPLVRGAGIAVYALAVAFWASAQVTMVASLASEAVAALRQATAASLAKALSAALGGPVMGALIDAAGAGAAAWSLGCAGLVSLAALAVVAATGAGATRPAQRHATETERPLTERPQTERPLTDQSQMRKVHDDHRAR</sequence>
<feature type="compositionally biased region" description="Basic and acidic residues" evidence="1">
    <location>
        <begin position="427"/>
        <end position="445"/>
    </location>
</feature>
<comment type="caution">
    <text evidence="3">The sequence shown here is derived from an EMBL/GenBank/DDBJ whole genome shotgun (WGS) entry which is preliminary data.</text>
</comment>
<dbReference type="Gene3D" id="1.20.1250.20">
    <property type="entry name" value="MFS general substrate transporter like domains"/>
    <property type="match status" value="2"/>
</dbReference>
<feature type="transmembrane region" description="Helical" evidence="2">
    <location>
        <begin position="333"/>
        <end position="355"/>
    </location>
</feature>
<keyword evidence="4" id="KW-1185">Reference proteome</keyword>
<dbReference type="AlphaFoldDB" id="A0AAW6T9C7"/>
<accession>A0AAW6T9C7</accession>
<feature type="transmembrane region" description="Helical" evidence="2">
    <location>
        <begin position="108"/>
        <end position="131"/>
    </location>
</feature>
<feature type="region of interest" description="Disordered" evidence="1">
    <location>
        <begin position="421"/>
        <end position="461"/>
    </location>
</feature>
<keyword evidence="2" id="KW-1133">Transmembrane helix</keyword>
<dbReference type="InterPro" id="IPR036259">
    <property type="entry name" value="MFS_trans_sf"/>
</dbReference>
<organism evidence="3 4">
    <name type="scientific">Ruicaihuangia caeni</name>
    <dbReference type="NCBI Taxonomy" id="3042517"/>
    <lineage>
        <taxon>Bacteria</taxon>
        <taxon>Bacillati</taxon>
        <taxon>Actinomycetota</taxon>
        <taxon>Actinomycetes</taxon>
        <taxon>Micrococcales</taxon>
        <taxon>Microbacteriaceae</taxon>
        <taxon>Ruicaihuangia</taxon>
    </lineage>
</organism>
<feature type="transmembrane region" description="Helical" evidence="2">
    <location>
        <begin position="393"/>
        <end position="416"/>
    </location>
</feature>
<dbReference type="SUPFAM" id="SSF103473">
    <property type="entry name" value="MFS general substrate transporter"/>
    <property type="match status" value="1"/>
</dbReference>
<evidence type="ECO:0000313" key="3">
    <source>
        <dbReference type="EMBL" id="MDI2098665.1"/>
    </source>
</evidence>
<name>A0AAW6T9C7_9MICO</name>
<evidence type="ECO:0008006" key="5">
    <source>
        <dbReference type="Google" id="ProtNLM"/>
    </source>
</evidence>
<feature type="transmembrane region" description="Helical" evidence="2">
    <location>
        <begin position="276"/>
        <end position="296"/>
    </location>
</feature>
<feature type="transmembrane region" description="Helical" evidence="2">
    <location>
        <begin position="175"/>
        <end position="194"/>
    </location>
</feature>
<gene>
    <name evidence="3" type="ORF">QF206_06765</name>
</gene>
<reference evidence="3 4" key="1">
    <citation type="submission" date="2023-04" db="EMBL/GenBank/DDBJ databases">
        <title>Klugiella caeni sp. nov. isolated from the sludge of biochemical tank.</title>
        <authorList>
            <person name="Geng K."/>
        </authorList>
    </citation>
    <scope>NUCLEOTIDE SEQUENCE [LARGE SCALE GENOMIC DNA]</scope>
    <source>
        <strain evidence="3 4">YN-L-19</strain>
    </source>
</reference>
<keyword evidence="2" id="KW-0812">Transmembrane</keyword>
<feature type="transmembrane region" description="Helical" evidence="2">
    <location>
        <begin position="77"/>
        <end position="96"/>
    </location>
</feature>
<protein>
    <recommendedName>
        <fullName evidence="5">MFS transporter</fullName>
    </recommendedName>
</protein>
<dbReference type="RefSeq" id="WP_281488444.1">
    <property type="nucleotide sequence ID" value="NZ_JASATX010000002.1"/>
</dbReference>
<feature type="transmembrane region" description="Helical" evidence="2">
    <location>
        <begin position="143"/>
        <end position="163"/>
    </location>
</feature>
<dbReference type="EMBL" id="JASATX010000002">
    <property type="protein sequence ID" value="MDI2098665.1"/>
    <property type="molecule type" value="Genomic_DNA"/>
</dbReference>
<evidence type="ECO:0000313" key="4">
    <source>
        <dbReference type="Proteomes" id="UP001321506"/>
    </source>
</evidence>
<feature type="transmembrane region" description="Helical" evidence="2">
    <location>
        <begin position="367"/>
        <end position="387"/>
    </location>
</feature>
<proteinExistence type="predicted"/>
<feature type="region of interest" description="Disordered" evidence="1">
    <location>
        <begin position="1"/>
        <end position="30"/>
    </location>
</feature>
<feature type="transmembrane region" description="Helical" evidence="2">
    <location>
        <begin position="303"/>
        <end position="321"/>
    </location>
</feature>
<keyword evidence="2" id="KW-0472">Membrane</keyword>
<feature type="transmembrane region" description="Helical" evidence="2">
    <location>
        <begin position="200"/>
        <end position="219"/>
    </location>
</feature>